<dbReference type="eggNOG" id="COG0659">
    <property type="taxonomic scope" value="Bacteria"/>
</dbReference>
<dbReference type="STRING" id="435.A0U92_04390"/>
<evidence type="ECO:0000259" key="6">
    <source>
        <dbReference type="PROSITE" id="PS50801"/>
    </source>
</evidence>
<feature type="transmembrane region" description="Helical" evidence="5">
    <location>
        <begin position="231"/>
        <end position="254"/>
    </location>
</feature>
<evidence type="ECO:0000256" key="4">
    <source>
        <dbReference type="ARBA" id="ARBA00023136"/>
    </source>
</evidence>
<name>A0A1U9KKH9_ACEAC</name>
<feature type="transmembrane region" description="Helical" evidence="5">
    <location>
        <begin position="88"/>
        <end position="110"/>
    </location>
</feature>
<comment type="subcellular location">
    <subcellularLocation>
        <location evidence="1">Membrane</location>
        <topology evidence="1">Multi-pass membrane protein</topology>
    </subcellularLocation>
</comment>
<reference evidence="7 8" key="1">
    <citation type="submission" date="2016-03" db="EMBL/GenBank/DDBJ databases">
        <title>Acetic acid bacteria sequencing.</title>
        <authorList>
            <person name="Brandt J."/>
            <person name="Jakob F."/>
            <person name="Vogel R.F."/>
        </authorList>
    </citation>
    <scope>NUCLEOTIDE SEQUENCE [LARGE SCALE GENOMIC DNA]</scope>
    <source>
        <strain evidence="7 8">TMW2.1153</strain>
    </source>
</reference>
<evidence type="ECO:0000256" key="5">
    <source>
        <dbReference type="SAM" id="Phobius"/>
    </source>
</evidence>
<keyword evidence="2 5" id="KW-0812">Transmembrane</keyword>
<evidence type="ECO:0000313" key="8">
    <source>
        <dbReference type="Proteomes" id="UP000188937"/>
    </source>
</evidence>
<feature type="transmembrane region" description="Helical" evidence="5">
    <location>
        <begin position="34"/>
        <end position="55"/>
    </location>
</feature>
<feature type="transmembrane region" description="Helical" evidence="5">
    <location>
        <begin position="318"/>
        <end position="337"/>
    </location>
</feature>
<dbReference type="Gene3D" id="3.30.750.24">
    <property type="entry name" value="STAS domain"/>
    <property type="match status" value="1"/>
</dbReference>
<dbReference type="Pfam" id="PF00916">
    <property type="entry name" value="Sulfate_transp"/>
    <property type="match status" value="1"/>
</dbReference>
<dbReference type="CDD" id="cd07042">
    <property type="entry name" value="STAS_SulP_like_sulfate_transporter"/>
    <property type="match status" value="1"/>
</dbReference>
<evidence type="ECO:0000256" key="2">
    <source>
        <dbReference type="ARBA" id="ARBA00022692"/>
    </source>
</evidence>
<feature type="transmembrane region" description="Helical" evidence="5">
    <location>
        <begin position="375"/>
        <end position="399"/>
    </location>
</feature>
<dbReference type="RefSeq" id="WP_077812175.1">
    <property type="nucleotide sequence ID" value="NZ_CP014692.1"/>
</dbReference>
<dbReference type="GO" id="GO:0055085">
    <property type="term" value="P:transmembrane transport"/>
    <property type="evidence" value="ECO:0007669"/>
    <property type="project" value="InterPro"/>
</dbReference>
<keyword evidence="8" id="KW-1185">Reference proteome</keyword>
<proteinExistence type="predicted"/>
<feature type="transmembrane region" description="Helical" evidence="5">
    <location>
        <begin position="167"/>
        <end position="185"/>
    </location>
</feature>
<dbReference type="InterPro" id="IPR002645">
    <property type="entry name" value="STAS_dom"/>
</dbReference>
<keyword evidence="4 5" id="KW-0472">Membrane</keyword>
<dbReference type="InterPro" id="IPR011547">
    <property type="entry name" value="SLC26A/SulP_dom"/>
</dbReference>
<accession>A0A1U9KKH9</accession>
<dbReference type="PROSITE" id="PS50801">
    <property type="entry name" value="STAS"/>
    <property type="match status" value="1"/>
</dbReference>
<gene>
    <name evidence="7" type="ORF">A0U92_04390</name>
</gene>
<organism evidence="7 8">
    <name type="scientific">Acetobacter aceti</name>
    <dbReference type="NCBI Taxonomy" id="435"/>
    <lineage>
        <taxon>Bacteria</taxon>
        <taxon>Pseudomonadati</taxon>
        <taxon>Pseudomonadota</taxon>
        <taxon>Alphaproteobacteria</taxon>
        <taxon>Acetobacterales</taxon>
        <taxon>Acetobacteraceae</taxon>
        <taxon>Acetobacter</taxon>
        <taxon>Acetobacter subgen. Acetobacter</taxon>
    </lineage>
</organism>
<feature type="transmembrane region" description="Helical" evidence="5">
    <location>
        <begin position="122"/>
        <end position="147"/>
    </location>
</feature>
<dbReference type="SUPFAM" id="SSF52091">
    <property type="entry name" value="SpoIIaa-like"/>
    <property type="match status" value="1"/>
</dbReference>
<dbReference type="PANTHER" id="PTHR11814">
    <property type="entry name" value="SULFATE TRANSPORTER"/>
    <property type="match status" value="1"/>
</dbReference>
<feature type="domain" description="STAS" evidence="6">
    <location>
        <begin position="426"/>
        <end position="541"/>
    </location>
</feature>
<dbReference type="InterPro" id="IPR036513">
    <property type="entry name" value="STAS_dom_sf"/>
</dbReference>
<sequence>MISTKKKNAWWGDCIAGLSEAALSVPQVMGYARIAGVPAVMGLYTALLPPLVFAALGSSRHLVVAADSATAAVMAGGLQSVAPTGSAAYSALVPVVALFTAGLLLIARLFRLGFLADFLSRTVLVGFLTGVGCQVAISMLHDMVGISRKGGNSLLQLWGDVTHVHDASLPTIALSLLVAGCIVAARHLTPRIPGALVAVMGSILASAWFGFSRMGITTLGPVSGGFPRLGLPHFGLNELSVIVPTALSCMFVIIAQSAATSRAFAVQYNETVDENADILGLSGANMAAALSGTFVVNGSPTQTALAVRSGARSQRAQVVVALVTGLILLCATGPLQYLPQCVLASIVFVIGVDMINVSGLLAIRQESPGEFRLALITAATVVAVGVEQGIFLAIVLSLLRHVRHSYEPHTSVLQPVRSGLFEATRCHAGEETEPGLIIYRFAADLFYANCTRFADDVRVLVESAPHPVFCIVVDAGAITDIDYSAAAMLRDLVTRLRARKVELFFGRVSHDMRNDMVRHRLIGLVGEDHLLDALHLAVDMAKKRMTQLTMGK</sequence>
<dbReference type="OrthoDB" id="9769739at2"/>
<dbReference type="GO" id="GO:0016020">
    <property type="term" value="C:membrane"/>
    <property type="evidence" value="ECO:0007669"/>
    <property type="project" value="UniProtKB-SubCell"/>
</dbReference>
<feature type="transmembrane region" description="Helical" evidence="5">
    <location>
        <begin position="343"/>
        <end position="363"/>
    </location>
</feature>
<evidence type="ECO:0000313" key="7">
    <source>
        <dbReference type="EMBL" id="AQS86258.1"/>
    </source>
</evidence>
<dbReference type="Proteomes" id="UP000188937">
    <property type="component" value="Chromosome"/>
</dbReference>
<protein>
    <submittedName>
        <fullName evidence="7">Transporter</fullName>
    </submittedName>
</protein>
<dbReference type="KEGG" id="aace:A0U92_04390"/>
<evidence type="ECO:0000256" key="3">
    <source>
        <dbReference type="ARBA" id="ARBA00022989"/>
    </source>
</evidence>
<dbReference type="Pfam" id="PF01740">
    <property type="entry name" value="STAS"/>
    <property type="match status" value="1"/>
</dbReference>
<dbReference type="EMBL" id="CP014692">
    <property type="protein sequence ID" value="AQS86258.1"/>
    <property type="molecule type" value="Genomic_DNA"/>
</dbReference>
<dbReference type="AlphaFoldDB" id="A0A1U9KKH9"/>
<evidence type="ECO:0000256" key="1">
    <source>
        <dbReference type="ARBA" id="ARBA00004141"/>
    </source>
</evidence>
<keyword evidence="3 5" id="KW-1133">Transmembrane helix</keyword>
<feature type="transmembrane region" description="Helical" evidence="5">
    <location>
        <begin position="192"/>
        <end position="211"/>
    </location>
</feature>
<dbReference type="InterPro" id="IPR001902">
    <property type="entry name" value="SLC26A/SulP_fam"/>
</dbReference>